<sequence>MLVGGISLGQRQVRQFFKGQRVFLAVLALQLAFQDARGSHRGNAHAVAYEQDHVLGAARVGVKLLGFPERFLAGLVPGGSAFDAGSAIFLDFGRGQHAVCTQCESRGGHDGFQSKFHFHFHFQAPGEMLVLNQNLH</sequence>
<keyword evidence="2" id="KW-1185">Reference proteome</keyword>
<organism evidence="1 2">
    <name type="scientific">Sulfuriferula multivorans</name>
    <dbReference type="NCBI Taxonomy" id="1559896"/>
    <lineage>
        <taxon>Bacteria</taxon>
        <taxon>Pseudomonadati</taxon>
        <taxon>Pseudomonadota</taxon>
        <taxon>Betaproteobacteria</taxon>
        <taxon>Nitrosomonadales</taxon>
        <taxon>Sulfuricellaceae</taxon>
        <taxon>Sulfuriferula</taxon>
    </lineage>
</organism>
<comment type="caution">
    <text evidence="1">The sequence shown here is derived from an EMBL/GenBank/DDBJ whole genome shotgun (WGS) entry which is preliminary data.</text>
</comment>
<name>A0A401JBY8_9PROT</name>
<protein>
    <submittedName>
        <fullName evidence="1">Uncharacterized protein</fullName>
    </submittedName>
</protein>
<evidence type="ECO:0000313" key="1">
    <source>
        <dbReference type="EMBL" id="GBL45127.1"/>
    </source>
</evidence>
<evidence type="ECO:0000313" key="2">
    <source>
        <dbReference type="Proteomes" id="UP000286806"/>
    </source>
</evidence>
<gene>
    <name evidence="1" type="ORF">SFMTTN_0931</name>
</gene>
<dbReference type="AlphaFoldDB" id="A0A401JBY8"/>
<dbReference type="Proteomes" id="UP000286806">
    <property type="component" value="Unassembled WGS sequence"/>
</dbReference>
<dbReference type="EMBL" id="BGOW01000005">
    <property type="protein sequence ID" value="GBL45127.1"/>
    <property type="molecule type" value="Genomic_DNA"/>
</dbReference>
<accession>A0A401JBY8</accession>
<proteinExistence type="predicted"/>
<reference evidence="1 2" key="1">
    <citation type="journal article" date="2019" name="Front. Microbiol.">
        <title>Genomes of Neutrophilic Sulfur-Oxidizing Chemolithoautotrophs Representing 9 Proteobacterial Species From 8 Genera.</title>
        <authorList>
            <person name="Watanabe T."/>
            <person name="Kojima H."/>
            <person name="Umezawa K."/>
            <person name="Hori C."/>
            <person name="Takasuka T.E."/>
            <person name="Kato Y."/>
            <person name="Fukui M."/>
        </authorList>
    </citation>
    <scope>NUCLEOTIDE SEQUENCE [LARGE SCALE GENOMIC DNA]</scope>
    <source>
        <strain evidence="1 2">TTN</strain>
    </source>
</reference>